<evidence type="ECO:0000313" key="9">
    <source>
        <dbReference type="EMBL" id="MFC3076373.1"/>
    </source>
</evidence>
<dbReference type="Gene3D" id="3.40.50.150">
    <property type="entry name" value="Vaccinia Virus protein VP39"/>
    <property type="match status" value="2"/>
</dbReference>
<comment type="caution">
    <text evidence="9">The sequence shown here is derived from an EMBL/GenBank/DDBJ whole genome shotgun (WGS) entry which is preliminary data.</text>
</comment>
<dbReference type="InterPro" id="IPR053943">
    <property type="entry name" value="RlmKL-like_Mtase_CS"/>
</dbReference>
<dbReference type="InterPro" id="IPR000241">
    <property type="entry name" value="RlmKL-like_Mtase"/>
</dbReference>
<evidence type="ECO:0000256" key="5">
    <source>
        <dbReference type="ARBA" id="ARBA00022691"/>
    </source>
</evidence>
<evidence type="ECO:0000256" key="2">
    <source>
        <dbReference type="ARBA" id="ARBA00012185"/>
    </source>
</evidence>
<dbReference type="InterPro" id="IPR017985">
    <property type="entry name" value="MeTrfase_CN4_CS"/>
</dbReference>
<keyword evidence="6" id="KW-0680">Restriction system</keyword>
<evidence type="ECO:0000256" key="6">
    <source>
        <dbReference type="ARBA" id="ARBA00022747"/>
    </source>
</evidence>
<dbReference type="PROSITE" id="PS01261">
    <property type="entry name" value="UPF0020"/>
    <property type="match status" value="1"/>
</dbReference>
<evidence type="ECO:0000256" key="3">
    <source>
        <dbReference type="ARBA" id="ARBA00022603"/>
    </source>
</evidence>
<feature type="domain" description="Ribosomal RNA large subunit methyltransferase K/L-like methyltransferase" evidence="8">
    <location>
        <begin position="81"/>
        <end position="127"/>
    </location>
</feature>
<dbReference type="PROSITE" id="PS00093">
    <property type="entry name" value="N4_MTASE"/>
    <property type="match status" value="1"/>
</dbReference>
<dbReference type="Proteomes" id="UP001595377">
    <property type="component" value="Unassembled WGS sequence"/>
</dbReference>
<dbReference type="EC" id="2.1.1.113" evidence="2"/>
<reference evidence="10" key="1">
    <citation type="journal article" date="2019" name="Int. J. Syst. Evol. Microbiol.">
        <title>The Global Catalogue of Microorganisms (GCM) 10K type strain sequencing project: providing services to taxonomists for standard genome sequencing and annotation.</title>
        <authorList>
            <consortium name="The Broad Institute Genomics Platform"/>
            <consortium name="The Broad Institute Genome Sequencing Center for Infectious Disease"/>
            <person name="Wu L."/>
            <person name="Ma J."/>
        </authorList>
    </citation>
    <scope>NUCLEOTIDE SEQUENCE [LARGE SCALE GENOMIC DNA]</scope>
    <source>
        <strain evidence="10">KCTC 52677</strain>
    </source>
</reference>
<keyword evidence="3" id="KW-0489">Methyltransferase</keyword>
<keyword evidence="5" id="KW-0949">S-adenosyl-L-methionine</keyword>
<sequence>MKLAIMESISSLEVVNRSASEIRPRGVIDTNDLAYPVSTSRKVAELIARYEDISDFIEVSFREMVNWLRGERATHYIHPYPAKLLPQIAHFFLADPTLFNPKGVILDPFCGSGTVALETVLSGRKAYWADVNPLARLITRVKTSHYDLSSVMDIHTAIKRRRVTGPEIVAPDVVNLTFWYTPSTIDALSRLKLAIEAEASAATRDWFMVALSATARLTSKADPRFPVPVKRKPGVVFKGKELVAEPDVYSIFDEQLFALLKRHQNFQSLVGRFPETYCVGNDARAIKNIDGEAFSDAAIPNDSVDGIITSPPYASAQKYIRSSSLSLGWLSLASTDELRLLNGRSIGRERFSKAHSDVLLATGIPAADRVINLVYETNRNRAAIASHYLLEMRDFLAEAARVLKPGAHMVIVVGNNQICGQAFETSEYLCSMATLFNLDLKLKLVDTIKGRGLLTKRHATAGVITHEWILLFRKRCLG</sequence>
<dbReference type="Pfam" id="PF01170">
    <property type="entry name" value="UPF0020"/>
    <property type="match status" value="1"/>
</dbReference>
<comment type="similarity">
    <text evidence="1">Belongs to the N(4)/N(6)-methyltransferase family. N(4) subfamily.</text>
</comment>
<dbReference type="InterPro" id="IPR029063">
    <property type="entry name" value="SAM-dependent_MTases_sf"/>
</dbReference>
<evidence type="ECO:0000256" key="1">
    <source>
        <dbReference type="ARBA" id="ARBA00010203"/>
    </source>
</evidence>
<proteinExistence type="inferred from homology"/>
<evidence type="ECO:0000259" key="8">
    <source>
        <dbReference type="Pfam" id="PF01170"/>
    </source>
</evidence>
<keyword evidence="4" id="KW-0808">Transferase</keyword>
<evidence type="ECO:0000256" key="7">
    <source>
        <dbReference type="ARBA" id="ARBA00049120"/>
    </source>
</evidence>
<name>A0ABV7DQ81_9HYPH</name>
<gene>
    <name evidence="9" type="ORF">ACFOHH_24890</name>
</gene>
<evidence type="ECO:0000313" key="10">
    <source>
        <dbReference type="Proteomes" id="UP001595377"/>
    </source>
</evidence>
<comment type="catalytic activity">
    <reaction evidence="7">
        <text>a 2'-deoxycytidine in DNA + S-adenosyl-L-methionine = an N(4)-methyl-2'-deoxycytidine in DNA + S-adenosyl-L-homocysteine + H(+)</text>
        <dbReference type="Rhea" id="RHEA:16857"/>
        <dbReference type="Rhea" id="RHEA-COMP:11369"/>
        <dbReference type="Rhea" id="RHEA-COMP:13674"/>
        <dbReference type="ChEBI" id="CHEBI:15378"/>
        <dbReference type="ChEBI" id="CHEBI:57856"/>
        <dbReference type="ChEBI" id="CHEBI:59789"/>
        <dbReference type="ChEBI" id="CHEBI:85452"/>
        <dbReference type="ChEBI" id="CHEBI:137933"/>
        <dbReference type="EC" id="2.1.1.113"/>
    </reaction>
</comment>
<organism evidence="9 10">
    <name type="scientific">Shinella pollutisoli</name>
    <dbReference type="NCBI Taxonomy" id="2250594"/>
    <lineage>
        <taxon>Bacteria</taxon>
        <taxon>Pseudomonadati</taxon>
        <taxon>Pseudomonadota</taxon>
        <taxon>Alphaproteobacteria</taxon>
        <taxon>Hyphomicrobiales</taxon>
        <taxon>Rhizobiaceae</taxon>
        <taxon>Shinella</taxon>
    </lineage>
</organism>
<dbReference type="EMBL" id="JBHRSP010000053">
    <property type="protein sequence ID" value="MFC3076373.1"/>
    <property type="molecule type" value="Genomic_DNA"/>
</dbReference>
<dbReference type="SUPFAM" id="SSF53335">
    <property type="entry name" value="S-adenosyl-L-methionine-dependent methyltransferases"/>
    <property type="match status" value="1"/>
</dbReference>
<protein>
    <recommendedName>
        <fullName evidence="2">site-specific DNA-methyltransferase (cytosine-N(4)-specific)</fullName>
        <ecNumber evidence="2">2.1.1.113</ecNumber>
    </recommendedName>
</protein>
<keyword evidence="10" id="KW-1185">Reference proteome</keyword>
<evidence type="ECO:0000256" key="4">
    <source>
        <dbReference type="ARBA" id="ARBA00022679"/>
    </source>
</evidence>
<accession>A0ABV7DQ81</accession>
<dbReference type="RefSeq" id="WP_257316691.1">
    <property type="nucleotide sequence ID" value="NZ_JANFDG010000021.1"/>
</dbReference>